<dbReference type="PROSITE" id="PS50850">
    <property type="entry name" value="MFS"/>
    <property type="match status" value="1"/>
</dbReference>
<dbReference type="InterPro" id="IPR036259">
    <property type="entry name" value="MFS_trans_sf"/>
</dbReference>
<keyword evidence="3 7" id="KW-0812">Transmembrane</keyword>
<evidence type="ECO:0000256" key="2">
    <source>
        <dbReference type="ARBA" id="ARBA00022448"/>
    </source>
</evidence>
<dbReference type="PANTHER" id="PTHR23502:SF51">
    <property type="entry name" value="QUINIDINE RESISTANCE PROTEIN 1-RELATED"/>
    <property type="match status" value="1"/>
</dbReference>
<evidence type="ECO:0000256" key="4">
    <source>
        <dbReference type="ARBA" id="ARBA00022989"/>
    </source>
</evidence>
<evidence type="ECO:0000256" key="7">
    <source>
        <dbReference type="SAM" id="Phobius"/>
    </source>
</evidence>
<feature type="compositionally biased region" description="Basic and acidic residues" evidence="6">
    <location>
        <begin position="533"/>
        <end position="544"/>
    </location>
</feature>
<keyword evidence="10" id="KW-1185">Reference proteome</keyword>
<dbReference type="AlphaFoldDB" id="A0A8H5CYP8"/>
<protein>
    <recommendedName>
        <fullName evidence="8">Major facilitator superfamily (MFS) profile domain-containing protein</fullName>
    </recommendedName>
</protein>
<proteinExistence type="predicted"/>
<dbReference type="Gene3D" id="1.20.1250.20">
    <property type="entry name" value="MFS general substrate transporter like domains"/>
    <property type="match status" value="1"/>
</dbReference>
<organism evidence="9 10">
    <name type="scientific">Leucocoprinus leucothites</name>
    <dbReference type="NCBI Taxonomy" id="201217"/>
    <lineage>
        <taxon>Eukaryota</taxon>
        <taxon>Fungi</taxon>
        <taxon>Dikarya</taxon>
        <taxon>Basidiomycota</taxon>
        <taxon>Agaricomycotina</taxon>
        <taxon>Agaricomycetes</taxon>
        <taxon>Agaricomycetidae</taxon>
        <taxon>Agaricales</taxon>
        <taxon>Agaricineae</taxon>
        <taxon>Agaricaceae</taxon>
        <taxon>Leucocoprinus</taxon>
    </lineage>
</organism>
<evidence type="ECO:0000313" key="10">
    <source>
        <dbReference type="Proteomes" id="UP000559027"/>
    </source>
</evidence>
<dbReference type="Pfam" id="PF07690">
    <property type="entry name" value="MFS_1"/>
    <property type="match status" value="1"/>
</dbReference>
<feature type="transmembrane region" description="Helical" evidence="7">
    <location>
        <begin position="400"/>
        <end position="419"/>
    </location>
</feature>
<dbReference type="InterPro" id="IPR011701">
    <property type="entry name" value="MFS"/>
</dbReference>
<feature type="region of interest" description="Disordered" evidence="6">
    <location>
        <begin position="1"/>
        <end position="23"/>
    </location>
</feature>
<name>A0A8H5CYP8_9AGAR</name>
<sequence>MSEKLSIEESPAPPPPETSTSQEINHDLHHANDFIDLKNTLSKREKWFIVILIASSAFFSPFTANIYFPAIPTIARAFKKPIELINLSVTVYVVLQGTSPMFWGTMSDNMGRRPIAAACLLLLILSCVGLALVPASAYWLLMLLRCIQAAGSASTLAIGESFGTINLGAGVISDISTPAERGGFYGVYALGPMAGPALGPVLGGILTQGLGWRAIFWFLCIAVSLCLVVLLLFLPETLPTRQSPQSGLKILYKPVIPIIGLKPSIIEPSTPPKIATVALARKFQNPLLIFGRYNILLLLVINATSFAVFFGIVTSLSILFERTYPFLNELQIGFCFLSAGGTMAGGTGIIGRILDWRYKVEKNRLRRRLHDVGELEKRLGEESVKEVDKLPEFPLERARLSFLPASIFVMAGCTAGYGWSLQFGANLAVPLILQAFIGLVCMAVMNATTTLMIDLAPGQGSAVQACSNFVRCGLSAVVITIIQPIINGIGVGWTYVLFAGFVLTSLPWFYLEIRLGPRWRAIAPGSKSSTSDTTRKGELVSENP</sequence>
<dbReference type="SUPFAM" id="SSF103473">
    <property type="entry name" value="MFS general substrate transporter"/>
    <property type="match status" value="1"/>
</dbReference>
<evidence type="ECO:0000259" key="8">
    <source>
        <dbReference type="PROSITE" id="PS50850"/>
    </source>
</evidence>
<comment type="subcellular location">
    <subcellularLocation>
        <location evidence="1">Membrane</location>
        <topology evidence="1">Multi-pass membrane protein</topology>
    </subcellularLocation>
</comment>
<keyword evidence="5 7" id="KW-0472">Membrane</keyword>
<dbReference type="GO" id="GO:0005886">
    <property type="term" value="C:plasma membrane"/>
    <property type="evidence" value="ECO:0007669"/>
    <property type="project" value="TreeGrafter"/>
</dbReference>
<feature type="transmembrane region" description="Helical" evidence="7">
    <location>
        <begin position="115"/>
        <end position="141"/>
    </location>
</feature>
<evidence type="ECO:0000256" key="1">
    <source>
        <dbReference type="ARBA" id="ARBA00004141"/>
    </source>
</evidence>
<feature type="transmembrane region" description="Helical" evidence="7">
    <location>
        <begin position="214"/>
        <end position="234"/>
    </location>
</feature>
<dbReference type="EMBL" id="JAACJO010000016">
    <property type="protein sequence ID" value="KAF5349576.1"/>
    <property type="molecule type" value="Genomic_DNA"/>
</dbReference>
<feature type="transmembrane region" description="Helical" evidence="7">
    <location>
        <begin position="431"/>
        <end position="456"/>
    </location>
</feature>
<feature type="transmembrane region" description="Helical" evidence="7">
    <location>
        <begin position="147"/>
        <end position="172"/>
    </location>
</feature>
<evidence type="ECO:0000256" key="3">
    <source>
        <dbReference type="ARBA" id="ARBA00022692"/>
    </source>
</evidence>
<feature type="transmembrane region" description="Helical" evidence="7">
    <location>
        <begin position="184"/>
        <end position="202"/>
    </location>
</feature>
<keyword evidence="4 7" id="KW-1133">Transmembrane helix</keyword>
<feature type="transmembrane region" description="Helical" evidence="7">
    <location>
        <begin position="331"/>
        <end position="354"/>
    </location>
</feature>
<feature type="transmembrane region" description="Helical" evidence="7">
    <location>
        <begin position="492"/>
        <end position="511"/>
    </location>
</feature>
<dbReference type="Proteomes" id="UP000559027">
    <property type="component" value="Unassembled WGS sequence"/>
</dbReference>
<feature type="region of interest" description="Disordered" evidence="6">
    <location>
        <begin position="524"/>
        <end position="544"/>
    </location>
</feature>
<feature type="transmembrane region" description="Helical" evidence="7">
    <location>
        <begin position="84"/>
        <end position="103"/>
    </location>
</feature>
<feature type="transmembrane region" description="Helical" evidence="7">
    <location>
        <begin position="295"/>
        <end position="319"/>
    </location>
</feature>
<accession>A0A8H5CYP8</accession>
<comment type="caution">
    <text evidence="9">The sequence shown here is derived from an EMBL/GenBank/DDBJ whole genome shotgun (WGS) entry which is preliminary data.</text>
</comment>
<dbReference type="InterPro" id="IPR020846">
    <property type="entry name" value="MFS_dom"/>
</dbReference>
<evidence type="ECO:0000256" key="6">
    <source>
        <dbReference type="SAM" id="MobiDB-lite"/>
    </source>
</evidence>
<feature type="domain" description="Major facilitator superfamily (MFS) profile" evidence="8">
    <location>
        <begin position="49"/>
        <end position="517"/>
    </location>
</feature>
<dbReference type="PANTHER" id="PTHR23502">
    <property type="entry name" value="MAJOR FACILITATOR SUPERFAMILY"/>
    <property type="match status" value="1"/>
</dbReference>
<evidence type="ECO:0000313" key="9">
    <source>
        <dbReference type="EMBL" id="KAF5349576.1"/>
    </source>
</evidence>
<feature type="transmembrane region" description="Helical" evidence="7">
    <location>
        <begin position="468"/>
        <end position="486"/>
    </location>
</feature>
<dbReference type="GO" id="GO:0022857">
    <property type="term" value="F:transmembrane transporter activity"/>
    <property type="evidence" value="ECO:0007669"/>
    <property type="project" value="InterPro"/>
</dbReference>
<keyword evidence="2" id="KW-0813">Transport</keyword>
<gene>
    <name evidence="9" type="ORF">D9756_008882</name>
</gene>
<reference evidence="9 10" key="1">
    <citation type="journal article" date="2020" name="ISME J.">
        <title>Uncovering the hidden diversity of litter-decomposition mechanisms in mushroom-forming fungi.</title>
        <authorList>
            <person name="Floudas D."/>
            <person name="Bentzer J."/>
            <person name="Ahren D."/>
            <person name="Johansson T."/>
            <person name="Persson P."/>
            <person name="Tunlid A."/>
        </authorList>
    </citation>
    <scope>NUCLEOTIDE SEQUENCE [LARGE SCALE GENOMIC DNA]</scope>
    <source>
        <strain evidence="9 10">CBS 146.42</strain>
    </source>
</reference>
<evidence type="ECO:0000256" key="5">
    <source>
        <dbReference type="ARBA" id="ARBA00023136"/>
    </source>
</evidence>
<feature type="transmembrane region" description="Helical" evidence="7">
    <location>
        <begin position="47"/>
        <end position="68"/>
    </location>
</feature>
<dbReference type="OrthoDB" id="440553at2759"/>